<keyword evidence="4" id="KW-0804">Transcription</keyword>
<evidence type="ECO:0000256" key="6">
    <source>
        <dbReference type="SAM" id="MobiDB-lite"/>
    </source>
</evidence>
<evidence type="ECO:0000256" key="4">
    <source>
        <dbReference type="ARBA" id="ARBA00023163"/>
    </source>
</evidence>
<reference evidence="7" key="1">
    <citation type="submission" date="2021-03" db="EMBL/GenBank/DDBJ databases">
        <title>Chromosome level genome of the anhydrobiotic midge Polypedilum vanderplanki.</title>
        <authorList>
            <person name="Yoshida Y."/>
            <person name="Kikawada T."/>
            <person name="Gusev O."/>
        </authorList>
    </citation>
    <scope>NUCLEOTIDE SEQUENCE</scope>
    <source>
        <strain evidence="7">NIAS01</strain>
        <tissue evidence="7">Whole body or cell culture</tissue>
    </source>
</reference>
<keyword evidence="5" id="KW-0539">Nucleus</keyword>
<organism evidence="7 8">
    <name type="scientific">Polypedilum vanderplanki</name>
    <name type="common">Sleeping chironomid midge</name>
    <dbReference type="NCBI Taxonomy" id="319348"/>
    <lineage>
        <taxon>Eukaryota</taxon>
        <taxon>Metazoa</taxon>
        <taxon>Ecdysozoa</taxon>
        <taxon>Arthropoda</taxon>
        <taxon>Hexapoda</taxon>
        <taxon>Insecta</taxon>
        <taxon>Pterygota</taxon>
        <taxon>Neoptera</taxon>
        <taxon>Endopterygota</taxon>
        <taxon>Diptera</taxon>
        <taxon>Nematocera</taxon>
        <taxon>Chironomoidea</taxon>
        <taxon>Chironomidae</taxon>
        <taxon>Chironominae</taxon>
        <taxon>Polypedilum</taxon>
        <taxon>Polypedilum</taxon>
    </lineage>
</organism>
<dbReference type="OrthoDB" id="6621890at2759"/>
<evidence type="ECO:0000256" key="2">
    <source>
        <dbReference type="ARBA" id="ARBA00007688"/>
    </source>
</evidence>
<comment type="similarity">
    <text evidence="2">Belongs to the TAF6 family.</text>
</comment>
<keyword evidence="3" id="KW-0805">Transcription regulation</keyword>
<evidence type="ECO:0000256" key="1">
    <source>
        <dbReference type="ARBA" id="ARBA00004123"/>
    </source>
</evidence>
<proteinExistence type="inferred from homology"/>
<dbReference type="GO" id="GO:0003713">
    <property type="term" value="F:transcription coactivator activity"/>
    <property type="evidence" value="ECO:0007669"/>
    <property type="project" value="TreeGrafter"/>
</dbReference>
<dbReference type="GO" id="GO:0005669">
    <property type="term" value="C:transcription factor TFIID complex"/>
    <property type="evidence" value="ECO:0007669"/>
    <property type="project" value="InterPro"/>
</dbReference>
<dbReference type="GO" id="GO:0046695">
    <property type="term" value="C:SLIK (SAGA-like) complex"/>
    <property type="evidence" value="ECO:0007669"/>
    <property type="project" value="InterPro"/>
</dbReference>
<dbReference type="GO" id="GO:0051123">
    <property type="term" value="P:RNA polymerase II preinitiation complex assembly"/>
    <property type="evidence" value="ECO:0007669"/>
    <property type="project" value="TreeGrafter"/>
</dbReference>
<dbReference type="EMBL" id="JADBJN010000004">
    <property type="protein sequence ID" value="KAG5668138.1"/>
    <property type="molecule type" value="Genomic_DNA"/>
</dbReference>
<evidence type="ECO:0000313" key="8">
    <source>
        <dbReference type="Proteomes" id="UP001107558"/>
    </source>
</evidence>
<dbReference type="GO" id="GO:0016251">
    <property type="term" value="F:RNA polymerase II general transcription initiation factor activity"/>
    <property type="evidence" value="ECO:0007669"/>
    <property type="project" value="InterPro"/>
</dbReference>
<feature type="region of interest" description="Disordered" evidence="6">
    <location>
        <begin position="1"/>
        <end position="27"/>
    </location>
</feature>
<protein>
    <submittedName>
        <fullName evidence="7">Uncharacterized protein</fullName>
    </submittedName>
</protein>
<evidence type="ECO:0000313" key="7">
    <source>
        <dbReference type="EMBL" id="KAG5668138.1"/>
    </source>
</evidence>
<dbReference type="AlphaFoldDB" id="A0A9J6BEL1"/>
<evidence type="ECO:0000256" key="3">
    <source>
        <dbReference type="ARBA" id="ARBA00023015"/>
    </source>
</evidence>
<accession>A0A9J6BEL1</accession>
<sequence length="651" mass="75419">MENGTVSRKKSKKKKIRSNSPQTSNGSEKYFCGFSSRSIRNICEQVDNTEIQPEVYSRLAEDATYKVMELVNNIKNYSKHAGGVATFDITNEVLKDSNCPLIFGSNTKLTNYDFIEDDHKQIIYFTREENLNLTEEFQKHITEENVNGPCFLTHSYLLDEKVDEDYIEFYQSICDAVFNGDEECKDEALNILSSSCHVAGLVKYFLIKWIDMIAISYTENILDRSIGYLEAILRNPYTVNSDMNIELKHVCQLLSSLLVGSINDEVRENGHYNELEQEASEYSTYDSNMVSYDGNNGILENNNGMNIDEMSSDSNMKFEDNNAMLMENFSMESEKTGQDRTLRDELLEGFEDFTKVKLENQEENSNSASSRQSGKNDIEDEFNALLSTNCASTIKCSDNYVESVCKLIGMCGSKWFGVENYLTVLIITEVENYLKINKKIVDYDWLGRVINGLWSLGEFAFRELLCFFSKIETRNFIACSKLANDLNISAIYVRGKSDIFFYEFLQDVCGDKLLPFLIYYVKYIDKCNQRKWKFYKKKILNPSVFKISPRKRFIGYRIQKLHPIMSEFRQPITKPIVQTPKIINIHYGHKVSTKKMKRSYTRVDEKKEVIQNAENLASFNQRVVIVKGRYLKTLSNQKKINYYSNFHNLML</sequence>
<dbReference type="Proteomes" id="UP001107558">
    <property type="component" value="Chromosome 4"/>
</dbReference>
<feature type="compositionally biased region" description="Basic residues" evidence="6">
    <location>
        <begin position="7"/>
        <end position="17"/>
    </location>
</feature>
<dbReference type="InterPro" id="IPR037796">
    <property type="entry name" value="TAF6"/>
</dbReference>
<gene>
    <name evidence="7" type="ORF">PVAND_016090</name>
</gene>
<keyword evidence="8" id="KW-1185">Reference proteome</keyword>
<comment type="subcellular location">
    <subcellularLocation>
        <location evidence="1">Nucleus</location>
    </subcellularLocation>
</comment>
<evidence type="ECO:0000256" key="5">
    <source>
        <dbReference type="ARBA" id="ARBA00023242"/>
    </source>
</evidence>
<comment type="caution">
    <text evidence="7">The sequence shown here is derived from an EMBL/GenBank/DDBJ whole genome shotgun (WGS) entry which is preliminary data.</text>
</comment>
<dbReference type="GO" id="GO:0000124">
    <property type="term" value="C:SAGA complex"/>
    <property type="evidence" value="ECO:0007669"/>
    <property type="project" value="InterPro"/>
</dbReference>
<name>A0A9J6BEL1_POLVA</name>
<dbReference type="PANTHER" id="PTHR10221">
    <property type="entry name" value="TRANSCRIPTION INITIATION FACTOR TFIID SUBUNIT 6"/>
    <property type="match status" value="1"/>
</dbReference>
<dbReference type="PANTHER" id="PTHR10221:SF9">
    <property type="entry name" value="TRANSCRIPTION INITIATION FACTOR TFIID SUBUNIT 6"/>
    <property type="match status" value="1"/>
</dbReference>